<organism evidence="3 4">
    <name type="scientific">Streptomyces triculaminicus</name>
    <dbReference type="NCBI Taxonomy" id="2816232"/>
    <lineage>
        <taxon>Bacteria</taxon>
        <taxon>Bacillati</taxon>
        <taxon>Actinomycetota</taxon>
        <taxon>Actinomycetes</taxon>
        <taxon>Kitasatosporales</taxon>
        <taxon>Streptomycetaceae</taxon>
        <taxon>Streptomyces</taxon>
    </lineage>
</organism>
<dbReference type="InterPro" id="IPR052509">
    <property type="entry name" value="Metal_resp_DNA-bind_regulator"/>
</dbReference>
<dbReference type="PANTHER" id="PTHR33169">
    <property type="entry name" value="PADR-FAMILY TRANSCRIPTIONAL REGULATOR"/>
    <property type="match status" value="1"/>
</dbReference>
<evidence type="ECO:0000256" key="1">
    <source>
        <dbReference type="SAM" id="MobiDB-lite"/>
    </source>
</evidence>
<sequence>MPRRALDNPIVLAVLGLLLEQPSHPHQMLNELRRRSESHAAAITRGTLYNTVAALAEAGWVAEQGRERLGNRPERTVYALTQAGWDELVRRLDSQVRNPRREFSQFLGTVAYLGALGPSGAVEALTERAQRLRQRTDADEERLADALAAGVPRLHVVEAEYALCLARAELAWIASVIDDIRGGSLTWPAASTATPPPQDHWDNHSPTARPHDH</sequence>
<dbReference type="InterPro" id="IPR036388">
    <property type="entry name" value="WH-like_DNA-bd_sf"/>
</dbReference>
<dbReference type="AlphaFoldDB" id="A0A939JRK3"/>
<dbReference type="EMBL" id="JAFMOF010000002">
    <property type="protein sequence ID" value="MBO0654420.1"/>
    <property type="molecule type" value="Genomic_DNA"/>
</dbReference>
<feature type="compositionally biased region" description="Basic and acidic residues" evidence="1">
    <location>
        <begin position="199"/>
        <end position="213"/>
    </location>
</feature>
<dbReference type="PANTHER" id="PTHR33169:SF27">
    <property type="entry name" value="TRANSCRIPTIONAL REGULATOR PADR FAMILY PROTEIN"/>
    <property type="match status" value="1"/>
</dbReference>
<name>A0A939JRK3_9ACTN</name>
<dbReference type="RefSeq" id="WP_086567787.1">
    <property type="nucleotide sequence ID" value="NZ_JAFMOF010000002.1"/>
</dbReference>
<proteinExistence type="predicted"/>
<feature type="domain" description="Transcription regulator PadR N-terminal" evidence="2">
    <location>
        <begin position="14"/>
        <end position="88"/>
    </location>
</feature>
<feature type="region of interest" description="Disordered" evidence="1">
    <location>
        <begin position="188"/>
        <end position="213"/>
    </location>
</feature>
<reference evidence="3" key="1">
    <citation type="submission" date="2021-03" db="EMBL/GenBank/DDBJ databases">
        <title>Streptomyces strains.</title>
        <authorList>
            <person name="Lund M.B."/>
            <person name="Toerring T."/>
        </authorList>
    </citation>
    <scope>NUCLEOTIDE SEQUENCE</scope>
    <source>
        <strain evidence="3">JCM 4242</strain>
    </source>
</reference>
<gene>
    <name evidence="3" type="ORF">J1792_17030</name>
</gene>
<accession>A0A939JRK3</accession>
<comment type="caution">
    <text evidence="3">The sequence shown here is derived from an EMBL/GenBank/DDBJ whole genome shotgun (WGS) entry which is preliminary data.</text>
</comment>
<dbReference type="InterPro" id="IPR005149">
    <property type="entry name" value="Tscrpt_reg_PadR_N"/>
</dbReference>
<keyword evidence="4" id="KW-1185">Reference proteome</keyword>
<dbReference type="Pfam" id="PF03551">
    <property type="entry name" value="PadR"/>
    <property type="match status" value="1"/>
</dbReference>
<evidence type="ECO:0000313" key="3">
    <source>
        <dbReference type="EMBL" id="MBO0654420.1"/>
    </source>
</evidence>
<dbReference type="Proteomes" id="UP000664781">
    <property type="component" value="Unassembled WGS sequence"/>
</dbReference>
<evidence type="ECO:0000259" key="2">
    <source>
        <dbReference type="Pfam" id="PF03551"/>
    </source>
</evidence>
<protein>
    <submittedName>
        <fullName evidence="3">PadR family transcriptional regulator</fullName>
    </submittedName>
</protein>
<dbReference type="Gene3D" id="1.10.10.10">
    <property type="entry name" value="Winged helix-like DNA-binding domain superfamily/Winged helix DNA-binding domain"/>
    <property type="match status" value="1"/>
</dbReference>
<dbReference type="SUPFAM" id="SSF46785">
    <property type="entry name" value="Winged helix' DNA-binding domain"/>
    <property type="match status" value="1"/>
</dbReference>
<dbReference type="InterPro" id="IPR036390">
    <property type="entry name" value="WH_DNA-bd_sf"/>
</dbReference>
<evidence type="ECO:0000313" key="4">
    <source>
        <dbReference type="Proteomes" id="UP000664781"/>
    </source>
</evidence>